<dbReference type="InterPro" id="IPR044670">
    <property type="entry name" value="SOFL"/>
</dbReference>
<dbReference type="STRING" id="4565.A0A3B6QJG5"/>
<comment type="subcellular location">
    <subcellularLocation>
        <location evidence="1">Cytoplasm</location>
    </subcellularLocation>
</comment>
<keyword evidence="4" id="KW-0932">Cytokinin signaling pathway</keyword>
<keyword evidence="9" id="KW-1185">Reference proteome</keyword>
<evidence type="ECO:0000256" key="5">
    <source>
        <dbReference type="ARBA" id="ARBA00023242"/>
    </source>
</evidence>
<dbReference type="GO" id="GO:0009736">
    <property type="term" value="P:cytokinin-activated signaling pathway"/>
    <property type="evidence" value="ECO:0007669"/>
    <property type="project" value="UniProtKB-KW"/>
</dbReference>
<dbReference type="Gramene" id="TraesCLE_scaffold_118171_01G000100.1">
    <property type="protein sequence ID" value="TraesCLE_scaffold_118171_01G000100.1"/>
    <property type="gene ID" value="TraesCLE_scaffold_118171_01G000100"/>
</dbReference>
<dbReference type="Gramene" id="TraesCS6D02G243500.1">
    <property type="protein sequence ID" value="TraesCS6D02G243500.1"/>
    <property type="gene ID" value="TraesCS6D02G243500"/>
</dbReference>
<dbReference type="PANTHER" id="PTHR33347:SF31">
    <property type="entry name" value="PROTEIN SOB FIVE-LIKE 1"/>
    <property type="match status" value="1"/>
</dbReference>
<dbReference type="Gramene" id="TraesCS6D03G0592300.1">
    <property type="protein sequence ID" value="TraesCS6D03G0592300.1.CDS"/>
    <property type="gene ID" value="TraesCS6D03G0592300"/>
</dbReference>
<evidence type="ECO:0000256" key="7">
    <source>
        <dbReference type="SAM" id="MobiDB-lite"/>
    </source>
</evidence>
<comment type="similarity">
    <text evidence="6">Belongs to the SOFL plant protein family.</text>
</comment>
<keyword evidence="5" id="KW-0539">Nucleus</keyword>
<evidence type="ECO:0000313" key="8">
    <source>
        <dbReference type="EnsemblPlants" id="TraesCS6D02G243500.1"/>
    </source>
</evidence>
<evidence type="ECO:0000313" key="9">
    <source>
        <dbReference type="Proteomes" id="UP000019116"/>
    </source>
</evidence>
<feature type="region of interest" description="Disordered" evidence="7">
    <location>
        <begin position="1"/>
        <end position="160"/>
    </location>
</feature>
<dbReference type="EnsemblPlants" id="TraesCS6D02G243500.1">
    <property type="protein sequence ID" value="TraesCS6D02G243500.1"/>
    <property type="gene ID" value="TraesCS6D02G243500"/>
</dbReference>
<dbReference type="OrthoDB" id="696800at2759"/>
<dbReference type="Gramene" id="TraesWEE_scaffold_131459_01G000100.1">
    <property type="protein sequence ID" value="TraesWEE_scaffold_131459_01G000100.1"/>
    <property type="gene ID" value="TraesWEE_scaffold_131459_01G000100"/>
</dbReference>
<proteinExistence type="inferred from homology"/>
<organism evidence="8">
    <name type="scientific">Triticum aestivum</name>
    <name type="common">Wheat</name>
    <dbReference type="NCBI Taxonomy" id="4565"/>
    <lineage>
        <taxon>Eukaryota</taxon>
        <taxon>Viridiplantae</taxon>
        <taxon>Streptophyta</taxon>
        <taxon>Embryophyta</taxon>
        <taxon>Tracheophyta</taxon>
        <taxon>Spermatophyta</taxon>
        <taxon>Magnoliopsida</taxon>
        <taxon>Liliopsida</taxon>
        <taxon>Poales</taxon>
        <taxon>Poaceae</taxon>
        <taxon>BOP clade</taxon>
        <taxon>Pooideae</taxon>
        <taxon>Triticodae</taxon>
        <taxon>Triticeae</taxon>
        <taxon>Triticinae</taxon>
        <taxon>Triticum</taxon>
    </lineage>
</organism>
<sequence length="172" mass="18327">MESSHITGDDGEGCNSSESGWTMYLASPMQSGDDDDGGSRKGSGSDGSNVDDGYGYTYLVRGRKGGKEYYQDDGDDNDSLASDASTGPAKVKVQPPSPDAGHRKNGDNDGGGGGERPKEEDEEEDDMRTRFSTSSRKKAGNKAEKGGEGKSSKKKGSSSRTSFFWWECIPHC</sequence>
<name>A0A3B6QJG5_WHEAT</name>
<evidence type="ECO:0000256" key="4">
    <source>
        <dbReference type="ARBA" id="ARBA00022864"/>
    </source>
</evidence>
<dbReference type="PaxDb" id="4565-Traes_6DL_B0992E578.2"/>
<reference evidence="8" key="1">
    <citation type="submission" date="2018-08" db="EMBL/GenBank/DDBJ databases">
        <authorList>
            <person name="Rossello M."/>
        </authorList>
    </citation>
    <scope>NUCLEOTIDE SEQUENCE [LARGE SCALE GENOMIC DNA]</scope>
    <source>
        <strain evidence="8">cv. Chinese Spring</strain>
    </source>
</reference>
<feature type="compositionally biased region" description="Low complexity" evidence="7">
    <location>
        <begin position="46"/>
        <end position="55"/>
    </location>
</feature>
<dbReference type="Gramene" id="TraesROB_scaffold_100946_01G000200.1">
    <property type="protein sequence ID" value="TraesROB_scaffold_100946_01G000200.1"/>
    <property type="gene ID" value="TraesROB_scaffold_100946_01G000200"/>
</dbReference>
<dbReference type="Gramene" id="TraesJUL6D03G03781750.2">
    <property type="protein sequence ID" value="TraesJUL6D03G03781750.2"/>
    <property type="gene ID" value="TraesJUL6D03G03781750"/>
</dbReference>
<dbReference type="AlphaFoldDB" id="A0A3B6QJG5"/>
<dbReference type="Gramene" id="TraesCAD_scaffold_109241_01G000100.1">
    <property type="protein sequence ID" value="TraesCAD_scaffold_109241_01G000100.1"/>
    <property type="gene ID" value="TraesCAD_scaffold_109241_01G000100"/>
</dbReference>
<evidence type="ECO:0000256" key="1">
    <source>
        <dbReference type="ARBA" id="ARBA00004496"/>
    </source>
</evidence>
<reference evidence="8" key="2">
    <citation type="submission" date="2018-10" db="UniProtKB">
        <authorList>
            <consortium name="EnsemblPlants"/>
        </authorList>
    </citation>
    <scope>IDENTIFICATION</scope>
</reference>
<feature type="compositionally biased region" description="Basic and acidic residues" evidence="7">
    <location>
        <begin position="141"/>
        <end position="151"/>
    </location>
</feature>
<keyword evidence="3" id="KW-0203">Cytokinin biosynthesis</keyword>
<dbReference type="GO" id="GO:0005737">
    <property type="term" value="C:cytoplasm"/>
    <property type="evidence" value="ECO:0007669"/>
    <property type="project" value="UniProtKB-SubCell"/>
</dbReference>
<keyword evidence="2" id="KW-0963">Cytoplasm</keyword>
<evidence type="ECO:0000256" key="2">
    <source>
        <dbReference type="ARBA" id="ARBA00022490"/>
    </source>
</evidence>
<evidence type="ECO:0000256" key="6">
    <source>
        <dbReference type="ARBA" id="ARBA00024199"/>
    </source>
</evidence>
<accession>A0A3B6QJG5</accession>
<dbReference type="OMA" id="GKEYYQD"/>
<dbReference type="Gramene" id="TraesRN6D0100627400.1">
    <property type="protein sequence ID" value="TraesRN6D0100627400.1"/>
    <property type="gene ID" value="TraesRN6D0100627400"/>
</dbReference>
<dbReference type="GO" id="GO:0009691">
    <property type="term" value="P:cytokinin biosynthetic process"/>
    <property type="evidence" value="ECO:0007669"/>
    <property type="project" value="UniProtKB-KW"/>
</dbReference>
<evidence type="ECO:0000256" key="3">
    <source>
        <dbReference type="ARBA" id="ARBA00022712"/>
    </source>
</evidence>
<dbReference type="PANTHER" id="PTHR33347">
    <property type="entry name" value="OSJNBA0091C07.3 PROTEIN"/>
    <property type="match status" value="1"/>
</dbReference>
<dbReference type="Gramene" id="TraesNOR6D03G03789540.2">
    <property type="protein sequence ID" value="TraesNOR6D03G03789540.2"/>
    <property type="gene ID" value="TraesNOR6D03G03789540"/>
</dbReference>
<dbReference type="Gramene" id="TraesLAC6D03G03699500.2">
    <property type="protein sequence ID" value="TraesLAC6D03G03699500.2"/>
    <property type="gene ID" value="TraesLAC6D03G03699500"/>
</dbReference>
<protein>
    <submittedName>
        <fullName evidence="8">Uncharacterized protein</fullName>
    </submittedName>
</protein>
<dbReference type="Proteomes" id="UP000019116">
    <property type="component" value="Chromosome 6D"/>
</dbReference>